<dbReference type="SUPFAM" id="SSF54197">
    <property type="entry name" value="HIT-like"/>
    <property type="match status" value="1"/>
</dbReference>
<evidence type="ECO:0000313" key="2">
    <source>
        <dbReference type="EMBL" id="XAN06450.1"/>
    </source>
</evidence>
<gene>
    <name evidence="2" type="ORF">AADG42_03700</name>
</gene>
<keyword evidence="3" id="KW-1185">Reference proteome</keyword>
<reference evidence="2 3" key="1">
    <citation type="submission" date="2024-04" db="EMBL/GenBank/DDBJ databases">
        <title>Isolation of an actinomycete strain from pig manure.</title>
        <authorList>
            <person name="Gong T."/>
            <person name="Yu Z."/>
            <person name="An M."/>
            <person name="Wei C."/>
            <person name="Yang W."/>
            <person name="Liu L."/>
        </authorList>
    </citation>
    <scope>NUCLEOTIDE SEQUENCE [LARGE SCALE GENOMIC DNA]</scope>
    <source>
        <strain evidence="2 3">ZF39</strain>
    </source>
</reference>
<dbReference type="InterPro" id="IPR036265">
    <property type="entry name" value="HIT-like_sf"/>
</dbReference>
<feature type="domain" description="DUF4921" evidence="1">
    <location>
        <begin position="15"/>
        <end position="440"/>
    </location>
</feature>
<sequence length="445" mass="50792">MLSAHLPEAAYLSRMRDGTVKQVNPFTGSQIWTVPGRGNRPLGVVSPDPKPITAEDHTKHCAFCSDRYLETPPEKGRMVRDENGWRTLLRLPAEELFDTIAEFRRVPNLFAILSYDYWHENYGYELPPHIEERRQNYLASEAGLAHVLKVCEQKARAGGMTPEAWAALDRESQLAGSWGFFGSTHDVVIGRRHFVDGATRDNQLASSGTLTPEEHFRYTEFTVEAMRTLYSMNRYARYVAVFQNWLKPAGASFDHLHKQLAAIDERGVQTELELSRVRANPNLFNEGAVNYASYQNLVIAENDYAVAFAGFGHRYPTLEIYSKARTPEPWLHTEAEMRAMSDLIHACQAATGPDVPSNEEWHHKAPDVDVPMPWRVMLKWRVSTLAGFEGGTKIYLNTIDPWTLRDRVVLELFRLRAEGRIADNLRIATECECRPNCLRYNPQLR</sequence>
<dbReference type="Gene3D" id="3.30.428.10">
    <property type="entry name" value="HIT-like"/>
    <property type="match status" value="1"/>
</dbReference>
<accession>A0ABZ3FLB7</accession>
<evidence type="ECO:0000313" key="3">
    <source>
        <dbReference type="Proteomes" id="UP001442841"/>
    </source>
</evidence>
<dbReference type="Pfam" id="PF16268">
    <property type="entry name" value="DUF4921"/>
    <property type="match status" value="1"/>
</dbReference>
<protein>
    <submittedName>
        <fullName evidence="2">DUF4921 family protein</fullName>
    </submittedName>
</protein>
<dbReference type="Proteomes" id="UP001442841">
    <property type="component" value="Chromosome"/>
</dbReference>
<name>A0ABZ3FLB7_9ACTN</name>
<organism evidence="2 3">
    <name type="scientific">Ammonicoccus fulvus</name>
    <dbReference type="NCBI Taxonomy" id="3138240"/>
    <lineage>
        <taxon>Bacteria</taxon>
        <taxon>Bacillati</taxon>
        <taxon>Actinomycetota</taxon>
        <taxon>Actinomycetes</taxon>
        <taxon>Propionibacteriales</taxon>
        <taxon>Propionibacteriaceae</taxon>
        <taxon>Ammonicoccus</taxon>
    </lineage>
</organism>
<dbReference type="InterPro" id="IPR032576">
    <property type="entry name" value="DUF4921"/>
</dbReference>
<dbReference type="RefSeq" id="WP_425307879.1">
    <property type="nucleotide sequence ID" value="NZ_CP154795.1"/>
</dbReference>
<dbReference type="EMBL" id="CP154795">
    <property type="protein sequence ID" value="XAN06450.1"/>
    <property type="molecule type" value="Genomic_DNA"/>
</dbReference>
<evidence type="ECO:0000259" key="1">
    <source>
        <dbReference type="Pfam" id="PF16268"/>
    </source>
</evidence>
<proteinExistence type="predicted"/>